<proteinExistence type="predicted"/>
<dbReference type="InterPro" id="IPR003439">
    <property type="entry name" value="ABC_transporter-like_ATP-bd"/>
</dbReference>
<dbReference type="AlphaFoldDB" id="A0A5C4USL4"/>
<dbReference type="Proteomes" id="UP000311713">
    <property type="component" value="Unassembled WGS sequence"/>
</dbReference>
<dbReference type="EMBL" id="VDGT01000021">
    <property type="protein sequence ID" value="TNM26607.1"/>
    <property type="molecule type" value="Genomic_DNA"/>
</dbReference>
<gene>
    <name evidence="2" type="ORF">FH715_22895</name>
</gene>
<evidence type="ECO:0000259" key="1">
    <source>
        <dbReference type="Pfam" id="PF00005"/>
    </source>
</evidence>
<evidence type="ECO:0000313" key="2">
    <source>
        <dbReference type="EMBL" id="TNM26607.1"/>
    </source>
</evidence>
<dbReference type="PANTHER" id="PTHR42798">
    <property type="entry name" value="LIPOPROTEIN-RELEASING SYSTEM ATP-BINDING PROTEIN LOLD"/>
    <property type="match status" value="1"/>
</dbReference>
<evidence type="ECO:0000313" key="3">
    <source>
        <dbReference type="Proteomes" id="UP000311713"/>
    </source>
</evidence>
<dbReference type="PANTHER" id="PTHR42798:SF2">
    <property type="entry name" value="ABC TRANSPORTER ATP-BINDING PROTEIN MG467-RELATED"/>
    <property type="match status" value="1"/>
</dbReference>
<feature type="domain" description="ABC transporter" evidence="1">
    <location>
        <begin position="40"/>
        <end position="128"/>
    </location>
</feature>
<organism evidence="2 3">
    <name type="scientific">Streptomyces sedi</name>
    <dbReference type="NCBI Taxonomy" id="555059"/>
    <lineage>
        <taxon>Bacteria</taxon>
        <taxon>Bacillati</taxon>
        <taxon>Actinomycetota</taxon>
        <taxon>Actinomycetes</taxon>
        <taxon>Kitasatosporales</taxon>
        <taxon>Streptomycetaceae</taxon>
        <taxon>Streptomyces</taxon>
    </lineage>
</organism>
<dbReference type="Gene3D" id="3.40.50.300">
    <property type="entry name" value="P-loop containing nucleotide triphosphate hydrolases"/>
    <property type="match status" value="1"/>
</dbReference>
<name>A0A5C4USL4_9ACTN</name>
<dbReference type="Pfam" id="PF00005">
    <property type="entry name" value="ABC_tran"/>
    <property type="match status" value="1"/>
</dbReference>
<keyword evidence="2" id="KW-0067">ATP-binding</keyword>
<accession>A0A5C4USL4</accession>
<dbReference type="GO" id="GO:0005524">
    <property type="term" value="F:ATP binding"/>
    <property type="evidence" value="ECO:0007669"/>
    <property type="project" value="UniProtKB-KW"/>
</dbReference>
<feature type="non-terminal residue" evidence="2">
    <location>
        <position position="139"/>
    </location>
</feature>
<dbReference type="GO" id="GO:0016887">
    <property type="term" value="F:ATP hydrolysis activity"/>
    <property type="evidence" value="ECO:0007669"/>
    <property type="project" value="InterPro"/>
</dbReference>
<reference evidence="2 3" key="1">
    <citation type="submission" date="2019-06" db="EMBL/GenBank/DDBJ databases">
        <title>Draft genome of Streptomyces sedi sp. JCM16909.</title>
        <authorList>
            <person name="Klykleung N."/>
            <person name="Tanasupawat S."/>
            <person name="Kudo T."/>
            <person name="Yuki M."/>
            <person name="Ohkuma M."/>
        </authorList>
    </citation>
    <scope>NUCLEOTIDE SEQUENCE [LARGE SCALE GENOMIC DNA]</scope>
    <source>
        <strain evidence="2 3">JCM 16909</strain>
    </source>
</reference>
<dbReference type="InterPro" id="IPR027417">
    <property type="entry name" value="P-loop_NTPase"/>
</dbReference>
<comment type="caution">
    <text evidence="2">The sequence shown here is derived from an EMBL/GenBank/DDBJ whole genome shotgun (WGS) entry which is preliminary data.</text>
</comment>
<keyword evidence="2" id="KW-0547">Nucleotide-binding</keyword>
<sequence length="139" mass="14627">MTTAVVNPTTGGSGGHSAVAARAETVVKSYGEGETRVSALDGVSVDIERGVFTAIMGPSGSGKSTLMHCLAGLDTVTSGRIWVGGTEITGLKDKHLTRLRRDKIGFIFQAFNLLPTLNAIENITLPMDIAGRKPDAEWL</sequence>
<protein>
    <submittedName>
        <fullName evidence="2">ATP-binding cassette domain-containing protein</fullName>
    </submittedName>
</protein>
<dbReference type="OrthoDB" id="4235217at2"/>
<dbReference type="RefSeq" id="WP_139648378.1">
    <property type="nucleotide sequence ID" value="NZ_VDGT01000021.1"/>
</dbReference>
<dbReference type="SUPFAM" id="SSF52540">
    <property type="entry name" value="P-loop containing nucleoside triphosphate hydrolases"/>
    <property type="match status" value="1"/>
</dbReference>
<keyword evidence="3" id="KW-1185">Reference proteome</keyword>